<dbReference type="EC" id="4.4.1.13" evidence="2"/>
<dbReference type="InterPro" id="IPR015422">
    <property type="entry name" value="PyrdxlP-dep_Trfase_small"/>
</dbReference>
<keyword evidence="3" id="KW-0663">Pyridoxal phosphate</keyword>
<evidence type="ECO:0000256" key="1">
    <source>
        <dbReference type="ARBA" id="ARBA00001933"/>
    </source>
</evidence>
<accession>A0A852X583</accession>
<dbReference type="InterPro" id="IPR051798">
    <property type="entry name" value="Class-II_PLP-Dep_Aminotrans"/>
</dbReference>
<evidence type="ECO:0000313" key="7">
    <source>
        <dbReference type="EMBL" id="NYG38069.1"/>
    </source>
</evidence>
<dbReference type="PANTHER" id="PTHR43525">
    <property type="entry name" value="PROTEIN MALY"/>
    <property type="match status" value="1"/>
</dbReference>
<comment type="similarity">
    <text evidence="5">Belongs to the class-II pyridoxal-phosphate-dependent aminotransferase family. MalY/PatB cystathionine beta-lyase subfamily.</text>
</comment>
<evidence type="ECO:0000256" key="4">
    <source>
        <dbReference type="ARBA" id="ARBA00023239"/>
    </source>
</evidence>
<dbReference type="InterPro" id="IPR004839">
    <property type="entry name" value="Aminotransferase_I/II_large"/>
</dbReference>
<dbReference type="SUPFAM" id="SSF53383">
    <property type="entry name" value="PLP-dependent transferases"/>
    <property type="match status" value="1"/>
</dbReference>
<dbReference type="GO" id="GO:0030170">
    <property type="term" value="F:pyridoxal phosphate binding"/>
    <property type="evidence" value="ECO:0007669"/>
    <property type="project" value="InterPro"/>
</dbReference>
<dbReference type="GO" id="GO:0047804">
    <property type="term" value="F:cysteine-S-conjugate beta-lyase activity"/>
    <property type="evidence" value="ECO:0007669"/>
    <property type="project" value="UniProtKB-EC"/>
</dbReference>
<dbReference type="Proteomes" id="UP000592181">
    <property type="component" value="Unassembled WGS sequence"/>
</dbReference>
<evidence type="ECO:0000256" key="2">
    <source>
        <dbReference type="ARBA" id="ARBA00012224"/>
    </source>
</evidence>
<sequence>MERLVLTQDEAQLRARRTSMKWRAHGPDVLPLWVAEMDAEPAPPVVAELRRIAEDGDLGYPVGPDYLQAVTGWARRSFGVDVPTSRARLAVDVMSGVRESLRLVTGPGDPVVITTPVYPPFHAAVRGTGRRLVTCPLGAAGRLDLAALEATFAGLERGPDGRAALLLANPHNPTGVAHTPEELRAVLTLAREHRVSVVSDEIHAPLVLPGARFTSVLSLDEGAEALVSISPAKGYNLAGLKAGAVLAGPDAAHLLAGMPDEVDYTVGHVAMRVHAAAMRDGDAWLADLVSDLDANRALLGELLAEHLPQVRWRPMEATYLAWLDVSELGLDAARILQQARVALNDGPTFGPGGEGFVRMNLATSPQIITEAVTRIARAL</sequence>
<dbReference type="InterPro" id="IPR015424">
    <property type="entry name" value="PyrdxlP-dep_Trfase"/>
</dbReference>
<dbReference type="Pfam" id="PF00155">
    <property type="entry name" value="Aminotran_1_2"/>
    <property type="match status" value="1"/>
</dbReference>
<dbReference type="CDD" id="cd00609">
    <property type="entry name" value="AAT_like"/>
    <property type="match status" value="1"/>
</dbReference>
<dbReference type="PANTHER" id="PTHR43525:SF2">
    <property type="entry name" value="CYSTATHIONINE BETA-LYASE-RELATED"/>
    <property type="match status" value="1"/>
</dbReference>
<dbReference type="RefSeq" id="WP_179463322.1">
    <property type="nucleotide sequence ID" value="NZ_JACBZX010000001.1"/>
</dbReference>
<gene>
    <name evidence="7" type="ORF">BJY28_002538</name>
</gene>
<comment type="cofactor">
    <cofactor evidence="1">
        <name>pyridoxal 5'-phosphate</name>
        <dbReference type="ChEBI" id="CHEBI:597326"/>
    </cofactor>
</comment>
<dbReference type="InterPro" id="IPR015421">
    <property type="entry name" value="PyrdxlP-dep_Trfase_major"/>
</dbReference>
<comment type="caution">
    <text evidence="7">The sequence shown here is derived from an EMBL/GenBank/DDBJ whole genome shotgun (WGS) entry which is preliminary data.</text>
</comment>
<evidence type="ECO:0000256" key="3">
    <source>
        <dbReference type="ARBA" id="ARBA00022898"/>
    </source>
</evidence>
<evidence type="ECO:0000259" key="6">
    <source>
        <dbReference type="Pfam" id="PF00155"/>
    </source>
</evidence>
<keyword evidence="4 7" id="KW-0456">Lyase</keyword>
<dbReference type="EMBL" id="JACBZX010000001">
    <property type="protein sequence ID" value="NYG38069.1"/>
    <property type="molecule type" value="Genomic_DNA"/>
</dbReference>
<dbReference type="AlphaFoldDB" id="A0A852X583"/>
<dbReference type="Gene3D" id="3.40.640.10">
    <property type="entry name" value="Type I PLP-dependent aspartate aminotransferase-like (Major domain)"/>
    <property type="match status" value="1"/>
</dbReference>
<dbReference type="Gene3D" id="3.90.1150.10">
    <property type="entry name" value="Aspartate Aminotransferase, domain 1"/>
    <property type="match status" value="1"/>
</dbReference>
<organism evidence="7 8">
    <name type="scientific">Janibacter alkaliphilus</name>
    <dbReference type="NCBI Taxonomy" id="1069963"/>
    <lineage>
        <taxon>Bacteria</taxon>
        <taxon>Bacillati</taxon>
        <taxon>Actinomycetota</taxon>
        <taxon>Actinomycetes</taxon>
        <taxon>Micrococcales</taxon>
        <taxon>Intrasporangiaceae</taxon>
        <taxon>Janibacter</taxon>
    </lineage>
</organism>
<protein>
    <recommendedName>
        <fullName evidence="2">cysteine-S-conjugate beta-lyase</fullName>
        <ecNumber evidence="2">4.4.1.13</ecNumber>
    </recommendedName>
</protein>
<reference evidence="7 8" key="1">
    <citation type="submission" date="2020-07" db="EMBL/GenBank/DDBJ databases">
        <title>Sequencing the genomes of 1000 actinobacteria strains.</title>
        <authorList>
            <person name="Klenk H.-P."/>
        </authorList>
    </citation>
    <scope>NUCLEOTIDE SEQUENCE [LARGE SCALE GENOMIC DNA]</scope>
    <source>
        <strain evidence="7 8">DSM 24723</strain>
    </source>
</reference>
<name>A0A852X583_9MICO</name>
<feature type="domain" description="Aminotransferase class I/classII large" evidence="6">
    <location>
        <begin position="96"/>
        <end position="375"/>
    </location>
</feature>
<proteinExistence type="inferred from homology"/>
<evidence type="ECO:0000256" key="5">
    <source>
        <dbReference type="ARBA" id="ARBA00037974"/>
    </source>
</evidence>
<evidence type="ECO:0000313" key="8">
    <source>
        <dbReference type="Proteomes" id="UP000592181"/>
    </source>
</evidence>
<keyword evidence="8" id="KW-1185">Reference proteome</keyword>